<keyword evidence="3" id="KW-1185">Reference proteome</keyword>
<dbReference type="Proteomes" id="UP000799424">
    <property type="component" value="Unassembled WGS sequence"/>
</dbReference>
<protein>
    <submittedName>
        <fullName evidence="2">Uncharacterized protein</fullName>
    </submittedName>
</protein>
<accession>A0A6A6ZJ58</accession>
<evidence type="ECO:0000313" key="2">
    <source>
        <dbReference type="EMBL" id="KAF2821070.1"/>
    </source>
</evidence>
<feature type="compositionally biased region" description="Polar residues" evidence="1">
    <location>
        <begin position="11"/>
        <end position="20"/>
    </location>
</feature>
<feature type="region of interest" description="Disordered" evidence="1">
    <location>
        <begin position="242"/>
        <end position="300"/>
    </location>
</feature>
<name>A0A6A6ZJ58_9PLEO</name>
<dbReference type="OrthoDB" id="4174013at2759"/>
<feature type="compositionally biased region" description="Basic and acidic residues" evidence="1">
    <location>
        <begin position="256"/>
        <end position="284"/>
    </location>
</feature>
<evidence type="ECO:0000313" key="3">
    <source>
        <dbReference type="Proteomes" id="UP000799424"/>
    </source>
</evidence>
<organism evidence="2 3">
    <name type="scientific">Ophiobolus disseminans</name>
    <dbReference type="NCBI Taxonomy" id="1469910"/>
    <lineage>
        <taxon>Eukaryota</taxon>
        <taxon>Fungi</taxon>
        <taxon>Dikarya</taxon>
        <taxon>Ascomycota</taxon>
        <taxon>Pezizomycotina</taxon>
        <taxon>Dothideomycetes</taxon>
        <taxon>Pleosporomycetidae</taxon>
        <taxon>Pleosporales</taxon>
        <taxon>Pleosporineae</taxon>
        <taxon>Phaeosphaeriaceae</taxon>
        <taxon>Ophiobolus</taxon>
    </lineage>
</organism>
<gene>
    <name evidence="2" type="ORF">CC86DRAFT_386618</name>
</gene>
<dbReference type="EMBL" id="MU006238">
    <property type="protein sequence ID" value="KAF2821070.1"/>
    <property type="molecule type" value="Genomic_DNA"/>
</dbReference>
<feature type="compositionally biased region" description="Basic and acidic residues" evidence="1">
    <location>
        <begin position="41"/>
        <end position="56"/>
    </location>
</feature>
<feature type="region of interest" description="Disordered" evidence="1">
    <location>
        <begin position="1"/>
        <end position="56"/>
    </location>
</feature>
<reference evidence="2" key="1">
    <citation type="journal article" date="2020" name="Stud. Mycol.">
        <title>101 Dothideomycetes genomes: a test case for predicting lifestyles and emergence of pathogens.</title>
        <authorList>
            <person name="Haridas S."/>
            <person name="Albert R."/>
            <person name="Binder M."/>
            <person name="Bloem J."/>
            <person name="Labutti K."/>
            <person name="Salamov A."/>
            <person name="Andreopoulos B."/>
            <person name="Baker S."/>
            <person name="Barry K."/>
            <person name="Bills G."/>
            <person name="Bluhm B."/>
            <person name="Cannon C."/>
            <person name="Castanera R."/>
            <person name="Culley D."/>
            <person name="Daum C."/>
            <person name="Ezra D."/>
            <person name="Gonzalez J."/>
            <person name="Henrissat B."/>
            <person name="Kuo A."/>
            <person name="Liang C."/>
            <person name="Lipzen A."/>
            <person name="Lutzoni F."/>
            <person name="Magnuson J."/>
            <person name="Mondo S."/>
            <person name="Nolan M."/>
            <person name="Ohm R."/>
            <person name="Pangilinan J."/>
            <person name="Park H.-J."/>
            <person name="Ramirez L."/>
            <person name="Alfaro M."/>
            <person name="Sun H."/>
            <person name="Tritt A."/>
            <person name="Yoshinaga Y."/>
            <person name="Zwiers L.-H."/>
            <person name="Turgeon B."/>
            <person name="Goodwin S."/>
            <person name="Spatafora J."/>
            <person name="Crous P."/>
            <person name="Grigoriev I."/>
        </authorList>
    </citation>
    <scope>NUCLEOTIDE SEQUENCE</scope>
    <source>
        <strain evidence="2">CBS 113818</strain>
    </source>
</reference>
<feature type="compositionally biased region" description="Basic and acidic residues" evidence="1">
    <location>
        <begin position="80"/>
        <end position="101"/>
    </location>
</feature>
<dbReference type="AlphaFoldDB" id="A0A6A6ZJ58"/>
<feature type="region of interest" description="Disordered" evidence="1">
    <location>
        <begin position="80"/>
        <end position="106"/>
    </location>
</feature>
<sequence>MVGVVRGKPNARTTRSGNPTDKTKCIKCPPLTKPDPTKTLCIKDDDANKEDKKKQYEDKIKKKIKEKFNKFKEKIKERLEKKKEKKSKEWEEKDKKRQDKRNQKKFRRMAVCSPAVAAAIGTTAMLELADGGFSEDLFDSIDSDMLEFWPRNEIDDDFLDKTLPDDESDITKEEYVNEFLEVGDAASGNLKRSIEKRTINGTVEMTLENIKPAVEKRGLFDDIAKVLAQIGRAIASLARSRAGKGGAVGKPTKYFSEGKKPTLKKPGESKFTRAQQKDKAKEISQNKNWKNCLRGEKPQK</sequence>
<proteinExistence type="predicted"/>
<evidence type="ECO:0000256" key="1">
    <source>
        <dbReference type="SAM" id="MobiDB-lite"/>
    </source>
</evidence>